<dbReference type="GeneID" id="5891911"/>
<evidence type="ECO:0000256" key="3">
    <source>
        <dbReference type="ARBA" id="ARBA00022989"/>
    </source>
</evidence>
<dbReference type="InParanoid" id="A9V1M2"/>
<dbReference type="GO" id="GO:0055085">
    <property type="term" value="P:transmembrane transport"/>
    <property type="evidence" value="ECO:0000318"/>
    <property type="project" value="GO_Central"/>
</dbReference>
<dbReference type="InterPro" id="IPR050186">
    <property type="entry name" value="TPT_transporter"/>
</dbReference>
<sequence>MRLTFGLLVVVGRGCGRSDEFRICPASVSRLFRADKPRSQALVSGGHEDELMMAFNVVVWLVAAAWYVHSLQFALVTSAMMKSFHVDPQTATASQLAAQAVLIVIVASLWSVSDRRALLSLLASWDVHRQFLFTSLCFAIASWATCAALVGSSIGLTYIVKALEPLFALALLVIIDGHVPTTAALGAVCLAVLGCVITVASSFEVHLGSLVLAAASNLFQQLRNVYGKHMLGGHALPEALLGLSQTQRTLTLQLFWSLQGTVLLLLIAPLLNWAMQHLNGISMAALEMASATNDEPEPAPFDTWAWLHHDPTTRMRFTWAATHFAMYQLAAVIMLVAVTPLFHSLLNSLKRGIMIFGSTFLLGLDLSTRQSTGILLTLLGVYGYARAQAPPNVPQGKDTKASTDSNPASKPSTTLPGPGPSRSSSHANGNSTAAKHQGGDAPLASPFVVTVLLVSCLAGIYAQTTLSS</sequence>
<gene>
    <name evidence="8" type="ORF">MONBRDRAFT_8954</name>
</gene>
<feature type="domain" description="Sugar phosphate transporter" evidence="7">
    <location>
        <begin position="59"/>
        <end position="384"/>
    </location>
</feature>
<proteinExistence type="predicted"/>
<keyword evidence="4 6" id="KW-0472">Membrane</keyword>
<feature type="transmembrane region" description="Helical" evidence="6">
    <location>
        <begin position="324"/>
        <end position="346"/>
    </location>
</feature>
<dbReference type="KEGG" id="mbr:MONBRDRAFT_8954"/>
<evidence type="ECO:0000256" key="2">
    <source>
        <dbReference type="ARBA" id="ARBA00022692"/>
    </source>
</evidence>
<dbReference type="Pfam" id="PF03151">
    <property type="entry name" value="TPT"/>
    <property type="match status" value="1"/>
</dbReference>
<feature type="transmembrane region" description="Helical" evidence="6">
    <location>
        <begin position="93"/>
        <end position="111"/>
    </location>
</feature>
<name>A9V1M2_MONBE</name>
<evidence type="ECO:0000256" key="1">
    <source>
        <dbReference type="ARBA" id="ARBA00004141"/>
    </source>
</evidence>
<evidence type="ECO:0000256" key="5">
    <source>
        <dbReference type="SAM" id="MobiDB-lite"/>
    </source>
</evidence>
<evidence type="ECO:0000313" key="9">
    <source>
        <dbReference type="Proteomes" id="UP000001357"/>
    </source>
</evidence>
<keyword evidence="3 6" id="KW-1133">Transmembrane helix</keyword>
<dbReference type="GO" id="GO:0016020">
    <property type="term" value="C:membrane"/>
    <property type="evidence" value="ECO:0007669"/>
    <property type="project" value="UniProtKB-SubCell"/>
</dbReference>
<evidence type="ECO:0000256" key="4">
    <source>
        <dbReference type="ARBA" id="ARBA00023136"/>
    </source>
</evidence>
<dbReference type="eggNOG" id="KOG1441">
    <property type="taxonomic scope" value="Eukaryota"/>
</dbReference>
<feature type="transmembrane region" description="Helical" evidence="6">
    <location>
        <begin position="443"/>
        <end position="462"/>
    </location>
</feature>
<feature type="transmembrane region" description="Helical" evidence="6">
    <location>
        <begin position="181"/>
        <end position="200"/>
    </location>
</feature>
<feature type="compositionally biased region" description="Polar residues" evidence="5">
    <location>
        <begin position="402"/>
        <end position="434"/>
    </location>
</feature>
<dbReference type="Proteomes" id="UP000001357">
    <property type="component" value="Unassembled WGS sequence"/>
</dbReference>
<keyword evidence="2 6" id="KW-0812">Transmembrane</keyword>
<dbReference type="GO" id="GO:0005794">
    <property type="term" value="C:Golgi apparatus"/>
    <property type="evidence" value="ECO:0000318"/>
    <property type="project" value="GO_Central"/>
</dbReference>
<protein>
    <recommendedName>
        <fullName evidence="7">Sugar phosphate transporter domain-containing protein</fullName>
    </recommendedName>
</protein>
<reference evidence="8 9" key="1">
    <citation type="journal article" date="2008" name="Nature">
        <title>The genome of the choanoflagellate Monosiga brevicollis and the origin of metazoans.</title>
        <authorList>
            <consortium name="JGI Sequencing"/>
            <person name="King N."/>
            <person name="Westbrook M.J."/>
            <person name="Young S.L."/>
            <person name="Kuo A."/>
            <person name="Abedin M."/>
            <person name="Chapman J."/>
            <person name="Fairclough S."/>
            <person name="Hellsten U."/>
            <person name="Isogai Y."/>
            <person name="Letunic I."/>
            <person name="Marr M."/>
            <person name="Pincus D."/>
            <person name="Putnam N."/>
            <person name="Rokas A."/>
            <person name="Wright K.J."/>
            <person name="Zuzow R."/>
            <person name="Dirks W."/>
            <person name="Good M."/>
            <person name="Goodstein D."/>
            <person name="Lemons D."/>
            <person name="Li W."/>
            <person name="Lyons J.B."/>
            <person name="Morris A."/>
            <person name="Nichols S."/>
            <person name="Richter D.J."/>
            <person name="Salamov A."/>
            <person name="Bork P."/>
            <person name="Lim W.A."/>
            <person name="Manning G."/>
            <person name="Miller W.T."/>
            <person name="McGinnis W."/>
            <person name="Shapiro H."/>
            <person name="Tjian R."/>
            <person name="Grigoriev I.V."/>
            <person name="Rokhsar D."/>
        </authorList>
    </citation>
    <scope>NUCLEOTIDE SEQUENCE [LARGE SCALE GENOMIC DNA]</scope>
    <source>
        <strain evidence="9">MX1 / ATCC 50154</strain>
    </source>
</reference>
<dbReference type="RefSeq" id="XP_001746568.1">
    <property type="nucleotide sequence ID" value="XM_001746516.1"/>
</dbReference>
<dbReference type="InterPro" id="IPR004853">
    <property type="entry name" value="Sugar_P_trans_dom"/>
</dbReference>
<accession>A9V1M2</accession>
<feature type="transmembrane region" description="Helical" evidence="6">
    <location>
        <begin position="57"/>
        <end position="81"/>
    </location>
</feature>
<evidence type="ECO:0000259" key="7">
    <source>
        <dbReference type="Pfam" id="PF03151"/>
    </source>
</evidence>
<dbReference type="GO" id="GO:0015297">
    <property type="term" value="F:antiporter activity"/>
    <property type="evidence" value="ECO:0000318"/>
    <property type="project" value="GO_Central"/>
</dbReference>
<dbReference type="PANTHER" id="PTHR11132">
    <property type="entry name" value="SOLUTE CARRIER FAMILY 35"/>
    <property type="match status" value="1"/>
</dbReference>
<comment type="subcellular location">
    <subcellularLocation>
        <location evidence="1">Membrane</location>
        <topology evidence="1">Multi-pass membrane protein</topology>
    </subcellularLocation>
</comment>
<keyword evidence="9" id="KW-1185">Reference proteome</keyword>
<evidence type="ECO:0000256" key="6">
    <source>
        <dbReference type="SAM" id="Phobius"/>
    </source>
</evidence>
<dbReference type="EMBL" id="CH991554">
    <property type="protein sequence ID" value="EDQ88464.1"/>
    <property type="molecule type" value="Genomic_DNA"/>
</dbReference>
<feature type="region of interest" description="Disordered" evidence="5">
    <location>
        <begin position="390"/>
        <end position="438"/>
    </location>
</feature>
<evidence type="ECO:0000313" key="8">
    <source>
        <dbReference type="EMBL" id="EDQ88464.1"/>
    </source>
</evidence>
<feature type="transmembrane region" description="Helical" evidence="6">
    <location>
        <begin position="131"/>
        <end position="151"/>
    </location>
</feature>
<feature type="transmembrane region" description="Helical" evidence="6">
    <location>
        <begin position="254"/>
        <end position="275"/>
    </location>
</feature>
<organism evidence="8 9">
    <name type="scientific">Monosiga brevicollis</name>
    <name type="common">Choanoflagellate</name>
    <dbReference type="NCBI Taxonomy" id="81824"/>
    <lineage>
        <taxon>Eukaryota</taxon>
        <taxon>Choanoflagellata</taxon>
        <taxon>Craspedida</taxon>
        <taxon>Salpingoecidae</taxon>
        <taxon>Monosiga</taxon>
    </lineage>
</organism>
<dbReference type="AlphaFoldDB" id="A9V1M2"/>